<dbReference type="EMBL" id="JBHSZQ010000051">
    <property type="protein sequence ID" value="MFC7127566.1"/>
    <property type="molecule type" value="Genomic_DNA"/>
</dbReference>
<dbReference type="Pfam" id="PF02350">
    <property type="entry name" value="Epimerase_2"/>
    <property type="match status" value="1"/>
</dbReference>
<dbReference type="Gene3D" id="3.40.50.2000">
    <property type="entry name" value="Glycogen Phosphorylase B"/>
    <property type="match status" value="3"/>
</dbReference>
<evidence type="ECO:0000259" key="1">
    <source>
        <dbReference type="Pfam" id="PF02350"/>
    </source>
</evidence>
<organism evidence="2 3">
    <name type="scientific">Halovenus rubra</name>
    <dbReference type="NCBI Taxonomy" id="869890"/>
    <lineage>
        <taxon>Archaea</taxon>
        <taxon>Methanobacteriati</taxon>
        <taxon>Methanobacteriota</taxon>
        <taxon>Stenosarchaea group</taxon>
        <taxon>Halobacteria</taxon>
        <taxon>Halobacteriales</taxon>
        <taxon>Haloarculaceae</taxon>
        <taxon>Halovenus</taxon>
    </lineage>
</organism>
<dbReference type="GO" id="GO:0008761">
    <property type="term" value="F:UDP-N-acetylglucosamine 2-epimerase activity"/>
    <property type="evidence" value="ECO:0007669"/>
    <property type="project" value="UniProtKB-EC"/>
</dbReference>
<evidence type="ECO:0000313" key="3">
    <source>
        <dbReference type="Proteomes" id="UP001596414"/>
    </source>
</evidence>
<protein>
    <submittedName>
        <fullName evidence="2">UDP-N-acetyl glucosamine 2-epimerase</fullName>
        <ecNumber evidence="2">5.1.3.14</ecNumber>
    </submittedName>
</protein>
<comment type="caution">
    <text evidence="2">The sequence shown here is derived from an EMBL/GenBank/DDBJ whole genome shotgun (WGS) entry which is preliminary data.</text>
</comment>
<dbReference type="InterPro" id="IPR029767">
    <property type="entry name" value="WecB-like"/>
</dbReference>
<dbReference type="SUPFAM" id="SSF53756">
    <property type="entry name" value="UDP-Glycosyltransferase/glycogen phosphorylase"/>
    <property type="match status" value="1"/>
</dbReference>
<dbReference type="InterPro" id="IPR003331">
    <property type="entry name" value="UDP_GlcNAc_Epimerase_2_dom"/>
</dbReference>
<sequence>MTQFNIYGERLRQEIEGESFAIAVVTATKPDFYKQAPVVTAANEYGLPCFIIHTGQHYDDVLGHGLAEYDLESHIAADMGIRGGLSEKSAALMTRTKTLAEYFEEEFPDTTILPIVHGDTHAAGIFPQAWAFATNQFVAHNEAGLRGMMPSFDNLGEPETFVTDQFEGEWTLNRAEPFPEQYDTFVGSAASMYQFAPVELNRKHLLNEGYPGESNGVERIPVVGNSIVDAIEMKRDHDLEESIFDIYPVLEERDDWIRVDIHRRANLLEERFSSIVEGVIALVEEGYNVNFVELNATREALENYGYRERLLDLEADRENFLFTGLWKKHAHVYEFLTSGQCFAEYTDSGSMQEELNVIDEALCLTARFNTDRPETVMNAESNLLVPPTSAEHVHDMIEFVYETESLRDRLATNENLYGENVGQRIVEFLDARRDDPVFEWASGRAGFDGASKDFDYL</sequence>
<feature type="domain" description="UDP-N-acetylglucosamine 2-epimerase" evidence="1">
    <location>
        <begin position="171"/>
        <end position="429"/>
    </location>
</feature>
<name>A0ABD5XD60_9EURY</name>
<dbReference type="Proteomes" id="UP001596414">
    <property type="component" value="Unassembled WGS sequence"/>
</dbReference>
<keyword evidence="2" id="KW-0413">Isomerase</keyword>
<dbReference type="RefSeq" id="WP_267635631.1">
    <property type="nucleotide sequence ID" value="NZ_JAODIY010000001.1"/>
</dbReference>
<reference evidence="2 3" key="1">
    <citation type="journal article" date="2014" name="Int. J. Syst. Evol. Microbiol.">
        <title>Complete genome sequence of Corynebacterium casei LMG S-19264T (=DSM 44701T), isolated from a smear-ripened cheese.</title>
        <authorList>
            <consortium name="US DOE Joint Genome Institute (JGI-PGF)"/>
            <person name="Walter F."/>
            <person name="Albersmeier A."/>
            <person name="Kalinowski J."/>
            <person name="Ruckert C."/>
        </authorList>
    </citation>
    <scope>NUCLEOTIDE SEQUENCE [LARGE SCALE GENOMIC DNA]</scope>
    <source>
        <strain evidence="2 3">CGMCC 4.7215</strain>
    </source>
</reference>
<accession>A0ABD5XD60</accession>
<dbReference type="AlphaFoldDB" id="A0ABD5XD60"/>
<dbReference type="PANTHER" id="PTHR43174:SF1">
    <property type="entry name" value="UDP-N-ACETYLGLUCOSAMINE 2-EPIMERASE"/>
    <property type="match status" value="1"/>
</dbReference>
<dbReference type="EC" id="5.1.3.14" evidence="2"/>
<evidence type="ECO:0000313" key="2">
    <source>
        <dbReference type="EMBL" id="MFC7127566.1"/>
    </source>
</evidence>
<dbReference type="PANTHER" id="PTHR43174">
    <property type="entry name" value="UDP-N-ACETYLGLUCOSAMINE 2-EPIMERASE"/>
    <property type="match status" value="1"/>
</dbReference>
<proteinExistence type="predicted"/>
<gene>
    <name evidence="2" type="ORF">ACFQJ7_16340</name>
</gene>